<evidence type="ECO:0000313" key="2">
    <source>
        <dbReference type="Proteomes" id="UP000824241"/>
    </source>
</evidence>
<proteinExistence type="predicted"/>
<accession>A0A9D1J5Q5</accession>
<gene>
    <name evidence="1" type="ORF">IAB37_09580</name>
</gene>
<protein>
    <submittedName>
        <fullName evidence="1">A/G-specific adenine glycosylase</fullName>
    </submittedName>
</protein>
<dbReference type="Gene3D" id="1.10.340.30">
    <property type="entry name" value="Hypothetical protein, domain 2"/>
    <property type="match status" value="1"/>
</dbReference>
<feature type="non-terminal residue" evidence="1">
    <location>
        <position position="47"/>
    </location>
</feature>
<comment type="caution">
    <text evidence="1">The sequence shown here is derived from an EMBL/GenBank/DDBJ whole genome shotgun (WGS) entry which is preliminary data.</text>
</comment>
<dbReference type="Gene3D" id="1.10.1670.10">
    <property type="entry name" value="Helix-hairpin-Helix base-excision DNA repair enzymes (C-terminal)"/>
    <property type="match status" value="1"/>
</dbReference>
<sequence>MTEAESLSRLRGAAEALGDWYKENARHLPWREREPQESYPYRVWVSE</sequence>
<dbReference type="InterPro" id="IPR023170">
    <property type="entry name" value="HhH_base_excis_C"/>
</dbReference>
<dbReference type="AlphaFoldDB" id="A0A9D1J5Q5"/>
<dbReference type="Proteomes" id="UP000824241">
    <property type="component" value="Unassembled WGS sequence"/>
</dbReference>
<evidence type="ECO:0000313" key="1">
    <source>
        <dbReference type="EMBL" id="HIR61810.1"/>
    </source>
</evidence>
<organism evidence="1 2">
    <name type="scientific">Candidatus Faecivivens stercoravium</name>
    <dbReference type="NCBI Taxonomy" id="2840803"/>
    <lineage>
        <taxon>Bacteria</taxon>
        <taxon>Bacillati</taxon>
        <taxon>Bacillota</taxon>
        <taxon>Clostridia</taxon>
        <taxon>Eubacteriales</taxon>
        <taxon>Oscillospiraceae</taxon>
        <taxon>Oscillospiraceae incertae sedis</taxon>
        <taxon>Candidatus Faecivivens</taxon>
    </lineage>
</organism>
<name>A0A9D1J5Q5_9FIRM</name>
<reference evidence="1" key="1">
    <citation type="submission" date="2020-10" db="EMBL/GenBank/DDBJ databases">
        <authorList>
            <person name="Gilroy R."/>
        </authorList>
    </citation>
    <scope>NUCLEOTIDE SEQUENCE</scope>
    <source>
        <strain evidence="1">CHK189-12415</strain>
    </source>
</reference>
<dbReference type="EMBL" id="DVHA01000309">
    <property type="protein sequence ID" value="HIR61810.1"/>
    <property type="molecule type" value="Genomic_DNA"/>
</dbReference>
<reference evidence="1" key="2">
    <citation type="journal article" date="2021" name="PeerJ">
        <title>Extensive microbial diversity within the chicken gut microbiome revealed by metagenomics and culture.</title>
        <authorList>
            <person name="Gilroy R."/>
            <person name="Ravi A."/>
            <person name="Getino M."/>
            <person name="Pursley I."/>
            <person name="Horton D.L."/>
            <person name="Alikhan N.F."/>
            <person name="Baker D."/>
            <person name="Gharbi K."/>
            <person name="Hall N."/>
            <person name="Watson M."/>
            <person name="Adriaenssens E.M."/>
            <person name="Foster-Nyarko E."/>
            <person name="Jarju S."/>
            <person name="Secka A."/>
            <person name="Antonio M."/>
            <person name="Oren A."/>
            <person name="Chaudhuri R.R."/>
            <person name="La Ragione R."/>
            <person name="Hildebrand F."/>
            <person name="Pallen M.J."/>
        </authorList>
    </citation>
    <scope>NUCLEOTIDE SEQUENCE</scope>
    <source>
        <strain evidence="1">CHK189-12415</strain>
    </source>
</reference>